<proteinExistence type="predicted"/>
<dbReference type="EMBL" id="JADTFC010000035">
    <property type="protein sequence ID" value="MBG6288765.1"/>
    <property type="molecule type" value="Genomic_DNA"/>
</dbReference>
<keyword evidence="1" id="KW-1133">Transmembrane helix</keyword>
<dbReference type="AlphaFoldDB" id="A0A6G6IUY2"/>
<organism evidence="3 4">
    <name type="scientific">Pseudomonas nitroreducens</name>
    <dbReference type="NCBI Taxonomy" id="46680"/>
    <lineage>
        <taxon>Bacteria</taxon>
        <taxon>Pseudomonadati</taxon>
        <taxon>Pseudomonadota</taxon>
        <taxon>Gammaproteobacteria</taxon>
        <taxon>Pseudomonadales</taxon>
        <taxon>Pseudomonadaceae</taxon>
        <taxon>Pseudomonas</taxon>
    </lineage>
</organism>
<reference evidence="2 5" key="2">
    <citation type="submission" date="2020-11" db="EMBL/GenBank/DDBJ databases">
        <title>Enhanced detection system for hospital associated transmission using whole genome sequencing surveillance.</title>
        <authorList>
            <person name="Harrison L.H."/>
            <person name="Van Tyne D."/>
            <person name="Marsh J.W."/>
            <person name="Griffith M.P."/>
            <person name="Snyder D.J."/>
            <person name="Cooper V.S."/>
            <person name="Mustapha M."/>
        </authorList>
    </citation>
    <scope>NUCLEOTIDE SEQUENCE [LARGE SCALE GENOMIC DNA]</scope>
    <source>
        <strain evidence="2 5">PSA00705</strain>
    </source>
</reference>
<keyword evidence="5" id="KW-1185">Reference proteome</keyword>
<evidence type="ECO:0000313" key="4">
    <source>
        <dbReference type="Proteomes" id="UP000501063"/>
    </source>
</evidence>
<dbReference type="KEGG" id="pnt:G5B91_10165"/>
<feature type="transmembrane region" description="Helical" evidence="1">
    <location>
        <begin position="35"/>
        <end position="53"/>
    </location>
</feature>
<evidence type="ECO:0000313" key="2">
    <source>
        <dbReference type="EMBL" id="MBG6288765.1"/>
    </source>
</evidence>
<dbReference type="RefSeq" id="WP_024764332.1">
    <property type="nucleotide sequence ID" value="NZ_CP049140.1"/>
</dbReference>
<gene>
    <name evidence="3" type="ORF">G5B91_10165</name>
    <name evidence="2" type="ORF">I5I61_15030</name>
</gene>
<keyword evidence="1" id="KW-0472">Membrane</keyword>
<evidence type="ECO:0000256" key="1">
    <source>
        <dbReference type="SAM" id="Phobius"/>
    </source>
</evidence>
<protein>
    <submittedName>
        <fullName evidence="3">Uncharacterized protein</fullName>
    </submittedName>
</protein>
<sequence length="122" mass="14176">MSERDRDYYWEQVKQQNRQKPPDAPKRKWRMLVKALLWFLIPLLIVAAGAALWRNPASQFWLQERWGLLQTRLGISPSGLQATPPASPYSDSPRRLSDCIKPGNVIDDEVRACVKGYRPKTW</sequence>
<evidence type="ECO:0000313" key="3">
    <source>
        <dbReference type="EMBL" id="QIE86620.1"/>
    </source>
</evidence>
<name>A0A6G6IUY2_PSENT</name>
<dbReference type="Proteomes" id="UP000501063">
    <property type="component" value="Chromosome"/>
</dbReference>
<dbReference type="EMBL" id="CP049140">
    <property type="protein sequence ID" value="QIE86620.1"/>
    <property type="molecule type" value="Genomic_DNA"/>
</dbReference>
<dbReference type="Proteomes" id="UP000608450">
    <property type="component" value="Unassembled WGS sequence"/>
</dbReference>
<reference evidence="3 4" key="1">
    <citation type="submission" date="2020-02" db="EMBL/GenBank/DDBJ databases">
        <title>Integrative conjugative elements (ICEs) and plasmids drive adaptation of Pseudomonas nitroreducens strain HBP1 to wastewater environment.</title>
        <authorList>
            <person name="Sentchilo V."/>
            <person name="Carraro N."/>
            <person name="Bertelli C."/>
            <person name="van der Meer J.R."/>
        </authorList>
    </citation>
    <scope>NUCLEOTIDE SEQUENCE [LARGE SCALE GENOMIC DNA]</scope>
    <source>
        <strain evidence="3 4">HBP1</strain>
    </source>
</reference>
<keyword evidence="1" id="KW-0812">Transmembrane</keyword>
<evidence type="ECO:0000313" key="5">
    <source>
        <dbReference type="Proteomes" id="UP000608450"/>
    </source>
</evidence>
<accession>A0A6G6IUY2</accession>